<dbReference type="InterPro" id="IPR003699">
    <property type="entry name" value="QueA"/>
</dbReference>
<dbReference type="AlphaFoldDB" id="A0A6N4DEN7"/>
<keyword evidence="1" id="KW-0963">Cytoplasm</keyword>
<dbReference type="EC" id="5.-.-.-" evidence="5"/>
<organism evidence="5 6">
    <name type="scientific">Pseudidiomarina aestuarii</name>
    <dbReference type="NCBI Taxonomy" id="624146"/>
    <lineage>
        <taxon>Bacteria</taxon>
        <taxon>Pseudomonadati</taxon>
        <taxon>Pseudomonadota</taxon>
        <taxon>Gammaproteobacteria</taxon>
        <taxon>Alteromonadales</taxon>
        <taxon>Idiomarinaceae</taxon>
        <taxon>Pseudidiomarina</taxon>
    </lineage>
</organism>
<dbReference type="Pfam" id="PF02547">
    <property type="entry name" value="Queuosine_synth"/>
    <property type="match status" value="1"/>
</dbReference>
<reference evidence="5 6" key="1">
    <citation type="submission" date="2018-03" db="EMBL/GenBank/DDBJ databases">
        <title>Cross-interface Injection: A General Nanoliter Liquid Handling Method Applied to Single Cells Genome Amplification Automated Nanoliter Liquid Handling Applied to Single Cell Multiple Displacement Amplification.</title>
        <authorList>
            <person name="Yun J."/>
            <person name="Xu P."/>
            <person name="Xu J."/>
            <person name="Dai X."/>
            <person name="Wang Y."/>
            <person name="Zheng X."/>
            <person name="Cao C."/>
            <person name="Yi Q."/>
            <person name="Zhu Y."/>
            <person name="Wang L."/>
            <person name="Dong Z."/>
            <person name="Huang Y."/>
            <person name="Huang L."/>
            <person name="Du W."/>
        </authorList>
    </citation>
    <scope>NUCLEOTIDE SEQUENCE [LARGE SCALE GENOMIC DNA]</scope>
    <source>
        <strain evidence="5 6">A9-4</strain>
    </source>
</reference>
<evidence type="ECO:0000256" key="4">
    <source>
        <dbReference type="ARBA" id="ARBA00022785"/>
    </source>
</evidence>
<protein>
    <submittedName>
        <fullName evidence="5">tRNA preQ1(34) S-adenosylmethionine ribosyltransferase-isomerase QueA</fullName>
        <ecNumber evidence="5">5.-.-.-</ecNumber>
    </submittedName>
</protein>
<dbReference type="InterPro" id="IPR036100">
    <property type="entry name" value="QueA_sf"/>
</dbReference>
<evidence type="ECO:0000256" key="3">
    <source>
        <dbReference type="ARBA" id="ARBA00022691"/>
    </source>
</evidence>
<evidence type="ECO:0000313" key="5">
    <source>
        <dbReference type="EMBL" id="PTB87759.1"/>
    </source>
</evidence>
<dbReference type="PANTHER" id="PTHR30307:SF0">
    <property type="entry name" value="S-ADENOSYLMETHIONINE:TRNA RIBOSYLTRANSFERASE-ISOMERASE"/>
    <property type="match status" value="1"/>
</dbReference>
<keyword evidence="3" id="KW-0949">S-adenosyl-L-methionine</keyword>
<comment type="caution">
    <text evidence="5">The sequence shown here is derived from an EMBL/GenBank/DDBJ whole genome shotgun (WGS) entry which is preliminary data.</text>
</comment>
<dbReference type="GO" id="GO:0008616">
    <property type="term" value="P:tRNA queuosine(34) biosynthetic process"/>
    <property type="evidence" value="ECO:0007669"/>
    <property type="project" value="UniProtKB-KW"/>
</dbReference>
<dbReference type="InterPro" id="IPR042118">
    <property type="entry name" value="QueA_dom1"/>
</dbReference>
<dbReference type="EMBL" id="PYVG01000168">
    <property type="protein sequence ID" value="PTB87759.1"/>
    <property type="molecule type" value="Genomic_DNA"/>
</dbReference>
<accession>A0A6N4DEN7</accession>
<name>A0A6N4DEN7_9GAMM</name>
<keyword evidence="5" id="KW-0413">Isomerase</keyword>
<evidence type="ECO:0000256" key="2">
    <source>
        <dbReference type="ARBA" id="ARBA00022679"/>
    </source>
</evidence>
<keyword evidence="4" id="KW-0671">Queuosine biosynthesis</keyword>
<dbReference type="Proteomes" id="UP000241514">
    <property type="component" value="Unassembled WGS sequence"/>
</dbReference>
<sequence length="53" mass="5910">MNVSDFTFELPDELIARYPQPERSASRMLCLDGHTGTVTHSQFTAIVEQLQAG</sequence>
<feature type="non-terminal residue" evidence="5">
    <location>
        <position position="53"/>
    </location>
</feature>
<evidence type="ECO:0000313" key="6">
    <source>
        <dbReference type="Proteomes" id="UP000241514"/>
    </source>
</evidence>
<proteinExistence type="predicted"/>
<dbReference type="Gene3D" id="3.40.1780.10">
    <property type="entry name" value="QueA-like"/>
    <property type="match status" value="1"/>
</dbReference>
<gene>
    <name evidence="5" type="primary">queA</name>
    <name evidence="5" type="ORF">C9928_07320</name>
</gene>
<dbReference type="SUPFAM" id="SSF111337">
    <property type="entry name" value="QueA-like"/>
    <property type="match status" value="1"/>
</dbReference>
<dbReference type="GO" id="GO:0051075">
    <property type="term" value="F:S-adenosylmethionine:tRNA ribosyltransferase-isomerase activity"/>
    <property type="evidence" value="ECO:0007669"/>
    <property type="project" value="TreeGrafter"/>
</dbReference>
<keyword evidence="2 5" id="KW-0808">Transferase</keyword>
<evidence type="ECO:0000256" key="1">
    <source>
        <dbReference type="ARBA" id="ARBA00022490"/>
    </source>
</evidence>
<dbReference type="PANTHER" id="PTHR30307">
    <property type="entry name" value="S-ADENOSYLMETHIONINE:TRNA RIBOSYLTRANSFERASE-ISOMERASE"/>
    <property type="match status" value="1"/>
</dbReference>